<dbReference type="CDD" id="cd00293">
    <property type="entry name" value="USP-like"/>
    <property type="match status" value="1"/>
</dbReference>
<gene>
    <name evidence="4" type="ORF">CLI86_03025</name>
    <name evidence="5" type="ORF">TFUB20_02354</name>
</gene>
<dbReference type="InterPro" id="IPR006016">
    <property type="entry name" value="UspA"/>
</dbReference>
<feature type="domain" description="DUF2007" evidence="3">
    <location>
        <begin position="15"/>
        <end position="64"/>
    </location>
</feature>
<proteinExistence type="inferred from homology"/>
<feature type="domain" description="UspA" evidence="2">
    <location>
        <begin position="83"/>
        <end position="237"/>
    </location>
</feature>
<dbReference type="OrthoDB" id="9788959at2"/>
<organism evidence="5 6">
    <name type="scientific">Tannerella forsythia</name>
    <name type="common">Bacteroides forsythus</name>
    <dbReference type="NCBI Taxonomy" id="28112"/>
    <lineage>
        <taxon>Bacteria</taxon>
        <taxon>Pseudomonadati</taxon>
        <taxon>Bacteroidota</taxon>
        <taxon>Bacteroidia</taxon>
        <taxon>Bacteroidales</taxon>
        <taxon>Tannerellaceae</taxon>
        <taxon>Tannerella</taxon>
    </lineage>
</organism>
<dbReference type="RefSeq" id="WP_046825394.1">
    <property type="nucleotide sequence ID" value="NZ_CAJPTF010000032.1"/>
</dbReference>
<protein>
    <submittedName>
        <fullName evidence="4 5">Universal stress protein</fullName>
    </submittedName>
</protein>
<dbReference type="AlphaFoldDB" id="A0A1D3UVD8"/>
<dbReference type="SUPFAM" id="SSF52402">
    <property type="entry name" value="Adenine nucleotide alpha hydrolases-like"/>
    <property type="match status" value="2"/>
</dbReference>
<dbReference type="PANTHER" id="PTHR46268:SF6">
    <property type="entry name" value="UNIVERSAL STRESS PROTEIN UP12"/>
    <property type="match status" value="1"/>
</dbReference>
<dbReference type="PRINTS" id="PR01438">
    <property type="entry name" value="UNVRSLSTRESS"/>
</dbReference>
<evidence type="ECO:0000313" key="5">
    <source>
        <dbReference type="EMBL" id="SCQ24189.1"/>
    </source>
</evidence>
<evidence type="ECO:0000313" key="6">
    <source>
        <dbReference type="Proteomes" id="UP000182057"/>
    </source>
</evidence>
<dbReference type="Pfam" id="PF00582">
    <property type="entry name" value="Usp"/>
    <property type="match status" value="1"/>
</dbReference>
<evidence type="ECO:0000313" key="7">
    <source>
        <dbReference type="Proteomes" id="UP000219259"/>
    </source>
</evidence>
<dbReference type="InterPro" id="IPR006015">
    <property type="entry name" value="Universal_stress_UspA"/>
</dbReference>
<sequence length="375" mass="43086">MEKQLVTLAIHTYEKAQILKTLLESEGIATYIHNVNQIQPVISAGVRIRIKESDLPRALRLIEDTQWLNEDEAEEVLGRENLKKVLIPVDFSDYSIKACEIGINHAHQIGAEVMLLHAYFSTYIPSALPFATREPVAAGIPNNENIHLVYKQVQKDIENICTLINRKMECGEWPRVKYNYILREGLPEEEIMAYAKEYHPTLIVMGTRGKNQKNADLIGSVTGEVIEQTKMPLLAIPEHVPFNNLSVIQRIAFAISFNQRDILAFDKFVDFFKEHPEKIQIQLFNISTSRNEWNDIRLSGLNEYLKKQYPDLKIAHTVLNDGDLLDAIETFVEEKQIDMIAFSTYRRSMITRIFNPSLARKMLFHSNTPLLVIPI</sequence>
<dbReference type="EMBL" id="FMMM01000078">
    <property type="protein sequence ID" value="SCQ24189.1"/>
    <property type="molecule type" value="Genomic_DNA"/>
</dbReference>
<dbReference type="Proteomes" id="UP000219259">
    <property type="component" value="Unassembled WGS sequence"/>
</dbReference>
<reference evidence="4 7" key="2">
    <citation type="submission" date="2017-09" db="EMBL/GenBank/DDBJ databases">
        <title>Phase variable restriction modification systems are present in the genome sequences of periodontal pathogens Prevotella intermedia, Tannerella forsythia and Porphyromonas gingivalis.</title>
        <authorList>
            <person name="Haigh R.D."/>
            <person name="Crawford L."/>
            <person name="Ralph J."/>
            <person name="Wanford J."/>
            <person name="Vartoukian S.R."/>
            <person name="Hijazib K."/>
            <person name="Wade W."/>
            <person name="Oggioni M.R."/>
        </authorList>
    </citation>
    <scope>NUCLEOTIDE SEQUENCE [LARGE SCALE GENOMIC DNA]</scope>
    <source>
        <strain evidence="4 7">WW11663</strain>
    </source>
</reference>
<evidence type="ECO:0000259" key="2">
    <source>
        <dbReference type="Pfam" id="PF00582"/>
    </source>
</evidence>
<evidence type="ECO:0000256" key="1">
    <source>
        <dbReference type="ARBA" id="ARBA00008791"/>
    </source>
</evidence>
<dbReference type="InterPro" id="IPR018551">
    <property type="entry name" value="DUF2007"/>
</dbReference>
<dbReference type="Gene3D" id="3.40.50.620">
    <property type="entry name" value="HUPs"/>
    <property type="match status" value="2"/>
</dbReference>
<dbReference type="EMBL" id="NSLJ01000005">
    <property type="protein sequence ID" value="PDP44639.1"/>
    <property type="molecule type" value="Genomic_DNA"/>
</dbReference>
<accession>A0A1D3UVD8</accession>
<dbReference type="InterPro" id="IPR014729">
    <property type="entry name" value="Rossmann-like_a/b/a_fold"/>
</dbReference>
<dbReference type="Proteomes" id="UP000182057">
    <property type="component" value="Unassembled WGS sequence"/>
</dbReference>
<name>A0A1D3UVD8_TANFO</name>
<reference evidence="5 6" key="1">
    <citation type="submission" date="2016-09" db="EMBL/GenBank/DDBJ databases">
        <authorList>
            <person name="Capua I."/>
            <person name="De Benedictis P."/>
            <person name="Joannis T."/>
            <person name="Lombin L.H."/>
            <person name="Cattoli G."/>
        </authorList>
    </citation>
    <scope>NUCLEOTIDE SEQUENCE [LARGE SCALE GENOMIC DNA]</scope>
    <source>
        <strain evidence="5 6">UB20</strain>
    </source>
</reference>
<evidence type="ECO:0000313" key="4">
    <source>
        <dbReference type="EMBL" id="PDP44639.1"/>
    </source>
</evidence>
<comment type="similarity">
    <text evidence="1">Belongs to the universal stress protein A family.</text>
</comment>
<dbReference type="PANTHER" id="PTHR46268">
    <property type="entry name" value="STRESS RESPONSE PROTEIN NHAX"/>
    <property type="match status" value="1"/>
</dbReference>
<evidence type="ECO:0000259" key="3">
    <source>
        <dbReference type="Pfam" id="PF09413"/>
    </source>
</evidence>
<dbReference type="Pfam" id="PF09413">
    <property type="entry name" value="DUF2007"/>
    <property type="match status" value="1"/>
</dbReference>